<dbReference type="EMBL" id="CAJHUC010001104">
    <property type="protein sequence ID" value="CAD7699746.1"/>
    <property type="molecule type" value="Genomic_DNA"/>
</dbReference>
<evidence type="ECO:0000313" key="3">
    <source>
        <dbReference type="Proteomes" id="UP000708148"/>
    </source>
</evidence>
<reference evidence="2" key="1">
    <citation type="submission" date="2020-12" db="EMBL/GenBank/DDBJ databases">
        <authorList>
            <person name="Iha C."/>
        </authorList>
    </citation>
    <scope>NUCLEOTIDE SEQUENCE</scope>
</reference>
<gene>
    <name evidence="2" type="ORF">OSTQU699_LOCUS5105</name>
</gene>
<accession>A0A8S1J0R0</accession>
<evidence type="ECO:0000256" key="1">
    <source>
        <dbReference type="SAM" id="SignalP"/>
    </source>
</evidence>
<dbReference type="Proteomes" id="UP000708148">
    <property type="component" value="Unassembled WGS sequence"/>
</dbReference>
<feature type="signal peptide" evidence="1">
    <location>
        <begin position="1"/>
        <end position="21"/>
    </location>
</feature>
<protein>
    <submittedName>
        <fullName evidence="2">Uncharacterized protein</fullName>
    </submittedName>
</protein>
<keyword evidence="1" id="KW-0732">Signal</keyword>
<evidence type="ECO:0000313" key="2">
    <source>
        <dbReference type="EMBL" id="CAD7699746.1"/>
    </source>
</evidence>
<proteinExistence type="predicted"/>
<dbReference type="AlphaFoldDB" id="A0A8S1J0R0"/>
<keyword evidence="3" id="KW-1185">Reference proteome</keyword>
<feature type="chain" id="PRO_5035782121" evidence="1">
    <location>
        <begin position="22"/>
        <end position="154"/>
    </location>
</feature>
<comment type="caution">
    <text evidence="2">The sequence shown here is derived from an EMBL/GenBank/DDBJ whole genome shotgun (WGS) entry which is preliminary data.</text>
</comment>
<sequence>MASSLGLALVSFGALCLMGAAQPSYGPMEPPPSYEPPPPSYGPSTGTPYLACAHGDVPKGNDYYTAPELLDQFRDSECLAYPRGYMNYGGAFGSPSGPLATETRFLARFDSVCRYAPRGKGQDLASFYSQQYPMATYKRGQRICLVRAARGAAR</sequence>
<organism evidence="2 3">
    <name type="scientific">Ostreobium quekettii</name>
    <dbReference type="NCBI Taxonomy" id="121088"/>
    <lineage>
        <taxon>Eukaryota</taxon>
        <taxon>Viridiplantae</taxon>
        <taxon>Chlorophyta</taxon>
        <taxon>core chlorophytes</taxon>
        <taxon>Ulvophyceae</taxon>
        <taxon>TCBD clade</taxon>
        <taxon>Bryopsidales</taxon>
        <taxon>Ostreobineae</taxon>
        <taxon>Ostreobiaceae</taxon>
        <taxon>Ostreobium</taxon>
    </lineage>
</organism>
<name>A0A8S1J0R0_9CHLO</name>